<gene>
    <name evidence="2" type="ORF">AVDCRST_MAG18-732</name>
</gene>
<name>A0A6J4UUP4_9BACT</name>
<dbReference type="EMBL" id="CADCWN010000053">
    <property type="protein sequence ID" value="CAA9556697.1"/>
    <property type="molecule type" value="Genomic_DNA"/>
</dbReference>
<organism evidence="2">
    <name type="scientific">uncultured Thermomicrobiales bacterium</name>
    <dbReference type="NCBI Taxonomy" id="1645740"/>
    <lineage>
        <taxon>Bacteria</taxon>
        <taxon>Pseudomonadati</taxon>
        <taxon>Thermomicrobiota</taxon>
        <taxon>Thermomicrobia</taxon>
        <taxon>Thermomicrobiales</taxon>
        <taxon>environmental samples</taxon>
    </lineage>
</organism>
<sequence length="41" mass="4589">MERLRGGAMEYLAAQLFALIMIWLPLCALTLLPFVAIVLPE</sequence>
<dbReference type="AlphaFoldDB" id="A0A6J4UUP4"/>
<feature type="transmembrane region" description="Helical" evidence="1">
    <location>
        <begin position="12"/>
        <end position="39"/>
    </location>
</feature>
<accession>A0A6J4UUP4</accession>
<keyword evidence="1" id="KW-0472">Membrane</keyword>
<keyword evidence="1" id="KW-0812">Transmembrane</keyword>
<reference evidence="2" key="1">
    <citation type="submission" date="2020-02" db="EMBL/GenBank/DDBJ databases">
        <authorList>
            <person name="Meier V. D."/>
        </authorList>
    </citation>
    <scope>NUCLEOTIDE SEQUENCE</scope>
    <source>
        <strain evidence="2">AVDCRST_MAG18</strain>
    </source>
</reference>
<protein>
    <submittedName>
        <fullName evidence="2">Uncharacterized protein</fullName>
    </submittedName>
</protein>
<proteinExistence type="predicted"/>
<evidence type="ECO:0000313" key="2">
    <source>
        <dbReference type="EMBL" id="CAA9556697.1"/>
    </source>
</evidence>
<evidence type="ECO:0000256" key="1">
    <source>
        <dbReference type="SAM" id="Phobius"/>
    </source>
</evidence>
<keyword evidence="1" id="KW-1133">Transmembrane helix</keyword>